<protein>
    <submittedName>
        <fullName evidence="1">Uncharacterized protein</fullName>
    </submittedName>
</protein>
<evidence type="ECO:0000313" key="2">
    <source>
        <dbReference type="Proteomes" id="UP000008068"/>
    </source>
</evidence>
<dbReference type="EMBL" id="GL379940">
    <property type="protein sequence ID" value="EGT36930.1"/>
    <property type="molecule type" value="Genomic_DNA"/>
</dbReference>
<dbReference type="InParanoid" id="G0NSS6"/>
<evidence type="ECO:0000313" key="1">
    <source>
        <dbReference type="EMBL" id="EGT36930.1"/>
    </source>
</evidence>
<name>G0NSS6_CAEBE</name>
<organism evidence="2">
    <name type="scientific">Caenorhabditis brenneri</name>
    <name type="common">Nematode worm</name>
    <dbReference type="NCBI Taxonomy" id="135651"/>
    <lineage>
        <taxon>Eukaryota</taxon>
        <taxon>Metazoa</taxon>
        <taxon>Ecdysozoa</taxon>
        <taxon>Nematoda</taxon>
        <taxon>Chromadorea</taxon>
        <taxon>Rhabditida</taxon>
        <taxon>Rhabditina</taxon>
        <taxon>Rhabditomorpha</taxon>
        <taxon>Rhabditoidea</taxon>
        <taxon>Rhabditidae</taxon>
        <taxon>Peloderinae</taxon>
        <taxon>Caenorhabditis</taxon>
    </lineage>
</organism>
<gene>
    <name evidence="1" type="ORF">CAEBREN_20350</name>
</gene>
<dbReference type="AlphaFoldDB" id="G0NSS6"/>
<dbReference type="HOGENOM" id="CLU_2544595_0_0_1"/>
<keyword evidence="2" id="KW-1185">Reference proteome</keyword>
<reference evidence="2" key="1">
    <citation type="submission" date="2011-07" db="EMBL/GenBank/DDBJ databases">
        <authorList>
            <consortium name="Caenorhabditis brenneri Sequencing and Analysis Consortium"/>
            <person name="Wilson R.K."/>
        </authorList>
    </citation>
    <scope>NUCLEOTIDE SEQUENCE [LARGE SCALE GENOMIC DNA]</scope>
    <source>
        <strain evidence="2">PB2801</strain>
    </source>
</reference>
<accession>G0NSS6</accession>
<sequence length="83" mass="9615">MSTRLQEEVGLESVESEYVGIHLTSDRNREQQLHKRGVCTNCPLPILEIKRSTDGRLGTISRCEDCVTLFVWHSKHFDELEKE</sequence>
<dbReference type="Proteomes" id="UP000008068">
    <property type="component" value="Unassembled WGS sequence"/>
</dbReference>
<proteinExistence type="predicted"/>